<dbReference type="GO" id="GO:0000127">
    <property type="term" value="C:transcription factor TFIIIC complex"/>
    <property type="evidence" value="ECO:0007669"/>
    <property type="project" value="TreeGrafter"/>
</dbReference>
<evidence type="ECO:0000313" key="5">
    <source>
        <dbReference type="Proteomes" id="UP000000707"/>
    </source>
</evidence>
<dbReference type="PANTHER" id="PTHR15052">
    <property type="entry name" value="RNA POLYMERASE III TRANSCRIPTION INITIATION FACTOR COMPLEX SUBUNIT"/>
    <property type="match status" value="1"/>
</dbReference>
<evidence type="ECO:0000313" key="4">
    <source>
        <dbReference type="EMBL" id="EGV64083.1"/>
    </source>
</evidence>
<dbReference type="RefSeq" id="XP_006686397.1">
    <property type="nucleotide sequence ID" value="XM_006686334.1"/>
</dbReference>
<dbReference type="STRING" id="590646.G3B354"/>
<dbReference type="PANTHER" id="PTHR15052:SF2">
    <property type="entry name" value="GENERAL TRANSCRIPTION FACTOR 3C POLYPEPTIDE 2"/>
    <property type="match status" value="1"/>
</dbReference>
<evidence type="ECO:0000256" key="1">
    <source>
        <dbReference type="ARBA" id="ARBA00004123"/>
    </source>
</evidence>
<reference evidence="4 5" key="1">
    <citation type="journal article" date="2011" name="Proc. Natl. Acad. Sci. U.S.A.">
        <title>Comparative genomics of xylose-fermenting fungi for enhanced biofuel production.</title>
        <authorList>
            <person name="Wohlbach D.J."/>
            <person name="Kuo A."/>
            <person name="Sato T.K."/>
            <person name="Potts K.M."/>
            <person name="Salamov A.A."/>
            <person name="LaButti K.M."/>
            <person name="Sun H."/>
            <person name="Clum A."/>
            <person name="Pangilinan J.L."/>
            <person name="Lindquist E.A."/>
            <person name="Lucas S."/>
            <person name="Lapidus A."/>
            <person name="Jin M."/>
            <person name="Gunawan C."/>
            <person name="Balan V."/>
            <person name="Dale B.E."/>
            <person name="Jeffries T.W."/>
            <person name="Zinkel R."/>
            <person name="Barry K.W."/>
            <person name="Grigoriev I.V."/>
            <person name="Gasch A.P."/>
        </authorList>
    </citation>
    <scope>NUCLEOTIDE SEQUENCE [LARGE SCALE GENOMIC DNA]</scope>
    <source>
        <strain evidence="5">ATCC 10573 / BCRC 21748 / CBS 615 / JCM 9827 / NBRC 10315 / NRRL Y-1498 / VKM Y-70</strain>
    </source>
</reference>
<gene>
    <name evidence="4" type="ORF">CANTEDRAFT_98073</name>
</gene>
<evidence type="ECO:0000256" key="3">
    <source>
        <dbReference type="ARBA" id="ARBA00023242"/>
    </source>
</evidence>
<evidence type="ECO:0008006" key="6">
    <source>
        <dbReference type="Google" id="ProtNLM"/>
    </source>
</evidence>
<dbReference type="GO" id="GO:0006383">
    <property type="term" value="P:transcription by RNA polymerase III"/>
    <property type="evidence" value="ECO:0007669"/>
    <property type="project" value="TreeGrafter"/>
</dbReference>
<dbReference type="HOGENOM" id="CLU_478188_0_0_1"/>
<keyword evidence="2" id="KW-0804">Transcription</keyword>
<dbReference type="Proteomes" id="UP000000707">
    <property type="component" value="Unassembled WGS sequence"/>
</dbReference>
<proteinExistence type="predicted"/>
<dbReference type="OrthoDB" id="4703at2759"/>
<keyword evidence="3" id="KW-0539">Nucleus</keyword>
<comment type="subcellular location">
    <subcellularLocation>
        <location evidence="1">Nucleus</location>
    </subcellularLocation>
</comment>
<organism evidence="5">
    <name type="scientific">Candida tenuis (strain ATCC 10573 / BCRC 21748 / CBS 615 / JCM 9827 / NBRC 10315 / NRRL Y-1498 / VKM Y-70)</name>
    <name type="common">Yeast</name>
    <name type="synonym">Yamadazyma tenuis</name>
    <dbReference type="NCBI Taxonomy" id="590646"/>
    <lineage>
        <taxon>Eukaryota</taxon>
        <taxon>Fungi</taxon>
        <taxon>Dikarya</taxon>
        <taxon>Ascomycota</taxon>
        <taxon>Saccharomycotina</taxon>
        <taxon>Pichiomycetes</taxon>
        <taxon>Debaryomycetaceae</taxon>
        <taxon>Yamadazyma</taxon>
    </lineage>
</organism>
<dbReference type="EMBL" id="GL996521">
    <property type="protein sequence ID" value="EGV64083.1"/>
    <property type="molecule type" value="Genomic_DNA"/>
</dbReference>
<dbReference type="InterPro" id="IPR052416">
    <property type="entry name" value="GTF3C_component"/>
</dbReference>
<protein>
    <recommendedName>
        <fullName evidence="6">WD40 repeat-like protein</fullName>
    </recommendedName>
</protein>
<keyword evidence="5" id="KW-1185">Reference proteome</keyword>
<dbReference type="GO" id="GO:0005634">
    <property type="term" value="C:nucleus"/>
    <property type="evidence" value="ECO:0007669"/>
    <property type="project" value="UniProtKB-SubCell"/>
</dbReference>
<evidence type="ECO:0000256" key="2">
    <source>
        <dbReference type="ARBA" id="ARBA00023163"/>
    </source>
</evidence>
<dbReference type="KEGG" id="cten:18250740"/>
<dbReference type="GeneID" id="18250740"/>
<accession>G3B354</accession>
<dbReference type="AlphaFoldDB" id="G3B354"/>
<dbReference type="eggNOG" id="ENOG502S1WJ">
    <property type="taxonomic scope" value="Eukaryota"/>
</dbReference>
<name>G3B354_CANTC</name>
<sequence>MAKDSKPVTEATNPVRPLKDMSLKPRFLQNYGPDEDFFQHALEYLSLFQNTLFYLPEKPFQTAADSGITPPFEPTPVSSFPSATVQSINDSVSAQWPLRRQLSLTTDEYTQVPLFGHTDLKSLSRAGSAINVGGAVSSLGWAPGAADGLNYLAVAVFVHHDGLHRAVTSEELSIFYTKDPTAPSKFSTYIQLWQVDPDSQTPKLIRVLDTSEFGVCVNLSWAPIAVPDTIGVLAGTFGDGKLHMISVGLEGPLFGQLVHSSVSYKFTNPRNSQEPVPISCYDFVSHDRVIVGTSDGSIAEYVLPHYSQPGFDGNFDVPSFVYTICDIPVSNVVVGSPAPDQFVVHVGTPGVKNYAFDYHNFRTNHVDSFVSWVSPRYHPGLKLFLCTESLDTLSYSFARNPNERPSLVVKTDGVVSSIASSRHLNHPFVLVGNSFGEVFVVNIARKILTPGKSGNRLSVPLRLWKLHMKESWVLDGSLESVAAEPATRLAISPAEVNVSAVAWNETMTASSMYAAGFHSGLVVIERLDPAFV</sequence>